<evidence type="ECO:0000313" key="7">
    <source>
        <dbReference type="Proteomes" id="UP001597459"/>
    </source>
</evidence>
<comment type="caution">
    <text evidence="6">The sequence shown here is derived from an EMBL/GenBank/DDBJ whole genome shotgun (WGS) entry which is preliminary data.</text>
</comment>
<proteinExistence type="predicted"/>
<name>A0ABW5NCN2_9FLAO</name>
<protein>
    <submittedName>
        <fullName evidence="6">TolC family protein</fullName>
    </submittedName>
</protein>
<gene>
    <name evidence="6" type="ORF">ACFSTE_18385</name>
</gene>
<evidence type="ECO:0000313" key="6">
    <source>
        <dbReference type="EMBL" id="MFD2592812.1"/>
    </source>
</evidence>
<keyword evidence="4" id="KW-0472">Membrane</keyword>
<sequence length="464" mass="53397">MRISILLIISMLSSSLTAQKDHILTFREYLGYIIKYHPVVKQADLKLDIGQAKLMKARGAFDPKLEVDYKRKRFKEKTYYDKLNATFKIPTWYGIELKANFEENDGIYLNPEATVPTDGLYNAGISFSLAQGLLINERMASLKKAKFFKKQAKADRDLLVNQIIFDAAVAYFDWLKTYNEMLIYKQYVDNATLRFKGIKKSAELGEKATIDTVEAGITVQNRTLSLEQARVKWNKYSLNLATYLWINDNIPLELQEEIIPDINTGEQLDITFNTLSTPDTIDVANHPKVKSLEYKYKSLIIDKRLKTNKLLPKIDLEYNFLSETPDQFASFNTVNYKSGIKIRFPLFLRKERADLKLAKAKLQDTKLKMNLTSLKIKNKIAAIRQELNSFVLQNELIDKVVDDYTILLKAEERKFSLGESSLFLINSREKSLISAKLKANKMENKYFTTKATLFNSMAGNVTLQ</sequence>
<comment type="subcellular location">
    <subcellularLocation>
        <location evidence="1">Cell outer membrane</location>
    </subcellularLocation>
</comment>
<accession>A0ABW5NCN2</accession>
<dbReference type="Proteomes" id="UP001597459">
    <property type="component" value="Unassembled WGS sequence"/>
</dbReference>
<dbReference type="PANTHER" id="PTHR30026:SF20">
    <property type="entry name" value="OUTER MEMBRANE PROTEIN TOLC"/>
    <property type="match status" value="1"/>
</dbReference>
<evidence type="ECO:0000256" key="2">
    <source>
        <dbReference type="ARBA" id="ARBA00022452"/>
    </source>
</evidence>
<keyword evidence="5" id="KW-0998">Cell outer membrane</keyword>
<dbReference type="InterPro" id="IPR051906">
    <property type="entry name" value="TolC-like"/>
</dbReference>
<dbReference type="EMBL" id="JBHULX010000039">
    <property type="protein sequence ID" value="MFD2592812.1"/>
    <property type="molecule type" value="Genomic_DNA"/>
</dbReference>
<evidence type="ECO:0000256" key="4">
    <source>
        <dbReference type="ARBA" id="ARBA00023136"/>
    </source>
</evidence>
<keyword evidence="3" id="KW-0812">Transmembrane</keyword>
<reference evidence="7" key="1">
    <citation type="journal article" date="2019" name="Int. J. Syst. Evol. Microbiol.">
        <title>The Global Catalogue of Microorganisms (GCM) 10K type strain sequencing project: providing services to taxonomists for standard genome sequencing and annotation.</title>
        <authorList>
            <consortium name="The Broad Institute Genomics Platform"/>
            <consortium name="The Broad Institute Genome Sequencing Center for Infectious Disease"/>
            <person name="Wu L."/>
            <person name="Ma J."/>
        </authorList>
    </citation>
    <scope>NUCLEOTIDE SEQUENCE [LARGE SCALE GENOMIC DNA]</scope>
    <source>
        <strain evidence="7">KCTC 42423</strain>
    </source>
</reference>
<dbReference type="RefSeq" id="WP_176030203.1">
    <property type="nucleotide sequence ID" value="NZ_JBHSJV010000001.1"/>
</dbReference>
<dbReference type="Gene3D" id="1.20.1600.10">
    <property type="entry name" value="Outer membrane efflux proteins (OEP)"/>
    <property type="match status" value="1"/>
</dbReference>
<organism evidence="6 7">
    <name type="scientific">Aquimarina hainanensis</name>
    <dbReference type="NCBI Taxonomy" id="1578017"/>
    <lineage>
        <taxon>Bacteria</taxon>
        <taxon>Pseudomonadati</taxon>
        <taxon>Bacteroidota</taxon>
        <taxon>Flavobacteriia</taxon>
        <taxon>Flavobacteriales</taxon>
        <taxon>Flavobacteriaceae</taxon>
        <taxon>Aquimarina</taxon>
    </lineage>
</organism>
<keyword evidence="2" id="KW-1134">Transmembrane beta strand</keyword>
<evidence type="ECO:0000256" key="3">
    <source>
        <dbReference type="ARBA" id="ARBA00022692"/>
    </source>
</evidence>
<evidence type="ECO:0000256" key="5">
    <source>
        <dbReference type="ARBA" id="ARBA00023237"/>
    </source>
</evidence>
<evidence type="ECO:0000256" key="1">
    <source>
        <dbReference type="ARBA" id="ARBA00004442"/>
    </source>
</evidence>
<keyword evidence="7" id="KW-1185">Reference proteome</keyword>
<dbReference type="PANTHER" id="PTHR30026">
    <property type="entry name" value="OUTER MEMBRANE PROTEIN TOLC"/>
    <property type="match status" value="1"/>
</dbReference>
<dbReference type="SUPFAM" id="SSF56954">
    <property type="entry name" value="Outer membrane efflux proteins (OEP)"/>
    <property type="match status" value="1"/>
</dbReference>